<dbReference type="Pfam" id="PF04976">
    <property type="entry name" value="DmsC"/>
    <property type="match status" value="1"/>
</dbReference>
<accession>A0A0D8L9X7</accession>
<proteinExistence type="predicted"/>
<protein>
    <submittedName>
        <fullName evidence="2">Dimethyl sulfoxide reductase</fullName>
    </submittedName>
</protein>
<dbReference type="GO" id="GO:0009390">
    <property type="term" value="C:dimethyl sulfoxide reductase complex"/>
    <property type="evidence" value="ECO:0007669"/>
    <property type="project" value="TreeGrafter"/>
</dbReference>
<gene>
    <name evidence="2" type="ORF">UA45_11935</name>
</gene>
<dbReference type="Proteomes" id="UP000032582">
    <property type="component" value="Unassembled WGS sequence"/>
</dbReference>
<dbReference type="GO" id="GO:0005886">
    <property type="term" value="C:plasma membrane"/>
    <property type="evidence" value="ECO:0007669"/>
    <property type="project" value="TreeGrafter"/>
</dbReference>
<feature type="transmembrane region" description="Helical" evidence="1">
    <location>
        <begin position="185"/>
        <end position="205"/>
    </location>
</feature>
<dbReference type="PATRIC" id="fig|582.24.peg.3755"/>
<feature type="transmembrane region" description="Helical" evidence="1">
    <location>
        <begin position="145"/>
        <end position="173"/>
    </location>
</feature>
<organism evidence="2 3">
    <name type="scientific">Morganella morganii</name>
    <name type="common">Proteus morganii</name>
    <dbReference type="NCBI Taxonomy" id="582"/>
    <lineage>
        <taxon>Bacteria</taxon>
        <taxon>Pseudomonadati</taxon>
        <taxon>Pseudomonadota</taxon>
        <taxon>Gammaproteobacteria</taxon>
        <taxon>Enterobacterales</taxon>
        <taxon>Morganellaceae</taxon>
        <taxon>Morganella</taxon>
    </lineage>
</organism>
<reference evidence="2 3" key="1">
    <citation type="submission" date="2015-02" db="EMBL/GenBank/DDBJ databases">
        <title>Whole genome shotgun sequencing of cultured foodborne pathogen.</title>
        <authorList>
            <person name="Timme R."/>
            <person name="Allard M.W."/>
            <person name="Strain E."/>
            <person name="Evans P.S."/>
            <person name="Brown E."/>
        </authorList>
    </citation>
    <scope>NUCLEOTIDE SEQUENCE [LARGE SCALE GENOMIC DNA]</scope>
    <source>
        <strain evidence="2 3">GCSL-TSO-24</strain>
    </source>
</reference>
<evidence type="ECO:0000256" key="1">
    <source>
        <dbReference type="SAM" id="Phobius"/>
    </source>
</evidence>
<dbReference type="AlphaFoldDB" id="A0A0D8L9X7"/>
<dbReference type="PANTHER" id="PTHR38095">
    <property type="entry name" value="ANAEROBIC DIMETHYL SULFOXIDE REDUCTASE CHAIN YNFH"/>
    <property type="match status" value="1"/>
</dbReference>
<keyword evidence="1" id="KW-1133">Transmembrane helix</keyword>
<dbReference type="EMBL" id="JZSH01000130">
    <property type="protein sequence ID" value="KJF77568.1"/>
    <property type="molecule type" value="Genomic_DNA"/>
</dbReference>
<dbReference type="PANTHER" id="PTHR38095:SF2">
    <property type="entry name" value="ANAEROBIC DIMETHYL SULFOXIDE REDUCTASE CHAIN C"/>
    <property type="match status" value="1"/>
</dbReference>
<dbReference type="GO" id="GO:0009389">
    <property type="term" value="F:dimethyl sulfoxide reductase activity"/>
    <property type="evidence" value="ECO:0007669"/>
    <property type="project" value="TreeGrafter"/>
</dbReference>
<keyword evidence="1" id="KW-0812">Transmembrane</keyword>
<feature type="transmembrane region" description="Helical" evidence="1">
    <location>
        <begin position="113"/>
        <end position="133"/>
    </location>
</feature>
<feature type="transmembrane region" description="Helical" evidence="1">
    <location>
        <begin position="6"/>
        <end position="30"/>
    </location>
</feature>
<evidence type="ECO:0000313" key="3">
    <source>
        <dbReference type="Proteomes" id="UP000032582"/>
    </source>
</evidence>
<dbReference type="GO" id="GO:0019645">
    <property type="term" value="P:anaerobic electron transport chain"/>
    <property type="evidence" value="ECO:0007669"/>
    <property type="project" value="InterPro"/>
</dbReference>
<feature type="transmembrane region" description="Helical" evidence="1">
    <location>
        <begin position="225"/>
        <end position="247"/>
    </location>
</feature>
<comment type="caution">
    <text evidence="2">The sequence shown here is derived from an EMBL/GenBank/DDBJ whole genome shotgun (WGS) entry which is preliminary data.</text>
</comment>
<dbReference type="InterPro" id="IPR007059">
    <property type="entry name" value="DmsC"/>
</dbReference>
<feature type="transmembrane region" description="Helical" evidence="1">
    <location>
        <begin position="259"/>
        <end position="282"/>
    </location>
</feature>
<name>A0A0D8L9X7_MORMO</name>
<sequence length="284" mass="30676">MHELPLVIFTLFMQASVGCLVITLLCYFRLFGCTDARTAMKWVRVPLVASFLLGCVGLLGSLFHMGNPFHMFYTMLHVSTSWMSREVWATAIYMALLFFSVALLLLKQKVSGFLLLLSAAAGLVYMYAMSALYANTLFNLWGGLFTYAGFFGTVLLTGGMIAGLLLVTALGFAREDVLIQRVVKISLAAGVTGLLLMLLGALSLLGNIGEPIYAGMTPRVMPEGLLNLNIIRVVLIGLGMFFAGRLLCQKNAQVTHGTLMMALAAICVFAGEAVGRVVFFSLGA</sequence>
<feature type="transmembrane region" description="Helical" evidence="1">
    <location>
        <begin position="87"/>
        <end position="106"/>
    </location>
</feature>
<feature type="transmembrane region" description="Helical" evidence="1">
    <location>
        <begin position="42"/>
        <end position="67"/>
    </location>
</feature>
<keyword evidence="1" id="KW-0472">Membrane</keyword>
<evidence type="ECO:0000313" key="2">
    <source>
        <dbReference type="EMBL" id="KJF77568.1"/>
    </source>
</evidence>